<keyword evidence="1" id="KW-0732">Signal</keyword>
<organism evidence="2">
    <name type="scientific">marine metagenome</name>
    <dbReference type="NCBI Taxonomy" id="408172"/>
    <lineage>
        <taxon>unclassified sequences</taxon>
        <taxon>metagenomes</taxon>
        <taxon>ecological metagenomes</taxon>
    </lineage>
</organism>
<evidence type="ECO:0008006" key="3">
    <source>
        <dbReference type="Google" id="ProtNLM"/>
    </source>
</evidence>
<dbReference type="InterPro" id="IPR014755">
    <property type="entry name" value="Cu-Rt/internalin_Ig-like"/>
</dbReference>
<evidence type="ECO:0000256" key="1">
    <source>
        <dbReference type="ARBA" id="ARBA00022729"/>
    </source>
</evidence>
<dbReference type="EMBL" id="UINC01221372">
    <property type="protein sequence ID" value="SVE49685.1"/>
    <property type="molecule type" value="Genomic_DNA"/>
</dbReference>
<name>A0A383DZU7_9ZZZZ</name>
<gene>
    <name evidence="2" type="ORF">METZ01_LOCUS502539</name>
</gene>
<proteinExistence type="predicted"/>
<reference evidence="2" key="1">
    <citation type="submission" date="2018-05" db="EMBL/GenBank/DDBJ databases">
        <authorList>
            <person name="Lanie J.A."/>
            <person name="Ng W.-L."/>
            <person name="Kazmierczak K.M."/>
            <person name="Andrzejewski T.M."/>
            <person name="Davidsen T.M."/>
            <person name="Wayne K.J."/>
            <person name="Tettelin H."/>
            <person name="Glass J.I."/>
            <person name="Rusch D."/>
            <person name="Podicherti R."/>
            <person name="Tsui H.-C.T."/>
            <person name="Winkler M.E."/>
        </authorList>
    </citation>
    <scope>NUCLEOTIDE SEQUENCE</scope>
</reference>
<dbReference type="AlphaFoldDB" id="A0A383DZU7"/>
<sequence>STAIPLGANTPVNHWLDYQAVATDLAGNVGYSDSSSTASAGVLNLYGGHHIKVDQKLPSISSANTGWWWDTSIDSTNKTHKHTSTKANTLVVTFDGNVTDIDATDFQITFDDGTTHTPTEATVQAALPTQVFLTLAASMTAADTPKVALAGSVSDIAGNSTSTGSLAGATDTIHPTVTATLSGGTGTGTGSGETAAELTKTTMVLTVTTDEELVSNPKVDVYDLGMAGAGQTG</sequence>
<evidence type="ECO:0000313" key="2">
    <source>
        <dbReference type="EMBL" id="SVE49685.1"/>
    </source>
</evidence>
<feature type="non-terminal residue" evidence="2">
    <location>
        <position position="233"/>
    </location>
</feature>
<protein>
    <recommendedName>
        <fullName evidence="3">Bacterial Ig-like domain-containing protein</fullName>
    </recommendedName>
</protein>
<dbReference type="Gene3D" id="2.60.40.1220">
    <property type="match status" value="1"/>
</dbReference>
<accession>A0A383DZU7</accession>
<feature type="non-terminal residue" evidence="2">
    <location>
        <position position="1"/>
    </location>
</feature>